<dbReference type="EMBL" id="ABVL01000016">
    <property type="protein sequence ID" value="EDY17843.1"/>
    <property type="molecule type" value="Genomic_DNA"/>
</dbReference>
<accession>B4D6P2</accession>
<keyword evidence="2" id="KW-1185">Reference proteome</keyword>
<proteinExistence type="predicted"/>
<gene>
    <name evidence="1" type="ORF">CfE428DRAFT_4582</name>
</gene>
<evidence type="ECO:0000313" key="1">
    <source>
        <dbReference type="EMBL" id="EDY17843.1"/>
    </source>
</evidence>
<comment type="caution">
    <text evidence="1">The sequence shown here is derived from an EMBL/GenBank/DDBJ whole genome shotgun (WGS) entry which is preliminary data.</text>
</comment>
<protein>
    <submittedName>
        <fullName evidence="1">Uncharacterized protein</fullName>
    </submittedName>
</protein>
<sequence>MLPISGETFPATADELATALKRGFDAGGVTPRAIVAEGAFPQLAKLSIDLTGAQLTRDDRLRSFSGADSGIVSAEQFEMFGEPLYFEKAAVEARLEGKSVEMRLTGDPQVGSLVLKQAESGTVSVKAAIEALEGLLQSLAAEAASKQGIEVKKTKLTLTQEGPRAVAFRAEVTAKVFIMSAALALTGKLEIDDDFNARLSSLGLDGDAMVTNLAGGFLKPRLQQLEGRVFPLLAILPSGLHLRDIQVVVGPALQIQARFGGAA</sequence>
<dbReference type="InParanoid" id="B4D6P2"/>
<evidence type="ECO:0000313" key="2">
    <source>
        <dbReference type="Proteomes" id="UP000005824"/>
    </source>
</evidence>
<organism evidence="1 2">
    <name type="scientific">Chthoniobacter flavus Ellin428</name>
    <dbReference type="NCBI Taxonomy" id="497964"/>
    <lineage>
        <taxon>Bacteria</taxon>
        <taxon>Pseudomonadati</taxon>
        <taxon>Verrucomicrobiota</taxon>
        <taxon>Spartobacteria</taxon>
        <taxon>Chthoniobacterales</taxon>
        <taxon>Chthoniobacteraceae</taxon>
        <taxon>Chthoniobacter</taxon>
    </lineage>
</organism>
<name>B4D6P2_9BACT</name>
<reference evidence="1 2" key="1">
    <citation type="journal article" date="2011" name="J. Bacteriol.">
        <title>Genome sequence of Chthoniobacter flavus Ellin428, an aerobic heterotrophic soil bacterium.</title>
        <authorList>
            <person name="Kant R."/>
            <person name="van Passel M.W."/>
            <person name="Palva A."/>
            <person name="Lucas S."/>
            <person name="Lapidus A."/>
            <person name="Glavina Del Rio T."/>
            <person name="Dalin E."/>
            <person name="Tice H."/>
            <person name="Bruce D."/>
            <person name="Goodwin L."/>
            <person name="Pitluck S."/>
            <person name="Larimer F.W."/>
            <person name="Land M.L."/>
            <person name="Hauser L."/>
            <person name="Sangwan P."/>
            <person name="de Vos W.M."/>
            <person name="Janssen P.H."/>
            <person name="Smidt H."/>
        </authorList>
    </citation>
    <scope>NUCLEOTIDE SEQUENCE [LARGE SCALE GENOMIC DNA]</scope>
    <source>
        <strain evidence="1 2">Ellin428</strain>
    </source>
</reference>
<dbReference type="AlphaFoldDB" id="B4D6P2"/>
<dbReference type="Proteomes" id="UP000005824">
    <property type="component" value="Unassembled WGS sequence"/>
</dbReference>